<dbReference type="Proteomes" id="UP001149074">
    <property type="component" value="Unassembled WGS sequence"/>
</dbReference>
<accession>A0A9W9EWZ2</accession>
<dbReference type="AlphaFoldDB" id="A0A9W9EWZ2"/>
<sequence length="162" mass="18341">MESWNPSRDDGENNKGTMHLTKYREVDKTTHVPYNSLRAAWPPHRLSFTLEKNARLHRLAQSKPAKKNGDAGVLMGAAPMTAQSKVSVRDQAERYDSVGKKQRRMRRRRAAVASRRRQIQPARLVNSMLLTFAAFLVGCNGRSPRDGSTWLRHLPRSAHQAG</sequence>
<dbReference type="RefSeq" id="XP_056471403.1">
    <property type="nucleotide sequence ID" value="XM_056620597.1"/>
</dbReference>
<feature type="compositionally biased region" description="Basic residues" evidence="1">
    <location>
        <begin position="100"/>
        <end position="114"/>
    </location>
</feature>
<feature type="compositionally biased region" description="Basic and acidic residues" evidence="1">
    <location>
        <begin position="87"/>
        <end position="99"/>
    </location>
</feature>
<evidence type="ECO:0000313" key="3">
    <source>
        <dbReference type="Proteomes" id="UP001149074"/>
    </source>
</evidence>
<organism evidence="2 3">
    <name type="scientific">Penicillium argentinense</name>
    <dbReference type="NCBI Taxonomy" id="1131581"/>
    <lineage>
        <taxon>Eukaryota</taxon>
        <taxon>Fungi</taxon>
        <taxon>Dikarya</taxon>
        <taxon>Ascomycota</taxon>
        <taxon>Pezizomycotina</taxon>
        <taxon>Eurotiomycetes</taxon>
        <taxon>Eurotiomycetidae</taxon>
        <taxon>Eurotiales</taxon>
        <taxon>Aspergillaceae</taxon>
        <taxon>Penicillium</taxon>
    </lineage>
</organism>
<name>A0A9W9EWZ2_9EURO</name>
<reference evidence="2" key="2">
    <citation type="journal article" date="2023" name="IMA Fungus">
        <title>Comparative genomic study of the Penicillium genus elucidates a diverse pangenome and 15 lateral gene transfer events.</title>
        <authorList>
            <person name="Petersen C."/>
            <person name="Sorensen T."/>
            <person name="Nielsen M.R."/>
            <person name="Sondergaard T.E."/>
            <person name="Sorensen J.L."/>
            <person name="Fitzpatrick D.A."/>
            <person name="Frisvad J.C."/>
            <person name="Nielsen K.L."/>
        </authorList>
    </citation>
    <scope>NUCLEOTIDE SEQUENCE</scope>
    <source>
        <strain evidence="2">IBT 30761</strain>
    </source>
</reference>
<evidence type="ECO:0000256" key="1">
    <source>
        <dbReference type="SAM" id="MobiDB-lite"/>
    </source>
</evidence>
<comment type="caution">
    <text evidence="2">The sequence shown here is derived from an EMBL/GenBank/DDBJ whole genome shotgun (WGS) entry which is preliminary data.</text>
</comment>
<proteinExistence type="predicted"/>
<keyword evidence="3" id="KW-1185">Reference proteome</keyword>
<dbReference type="EMBL" id="JAPQKI010000009">
    <property type="protein sequence ID" value="KAJ5089421.1"/>
    <property type="molecule type" value="Genomic_DNA"/>
</dbReference>
<evidence type="ECO:0000313" key="2">
    <source>
        <dbReference type="EMBL" id="KAJ5089421.1"/>
    </source>
</evidence>
<feature type="region of interest" description="Disordered" evidence="1">
    <location>
        <begin position="82"/>
        <end position="114"/>
    </location>
</feature>
<protein>
    <submittedName>
        <fullName evidence="2">Uncharacterized protein</fullName>
    </submittedName>
</protein>
<gene>
    <name evidence="2" type="ORF">N7532_008105</name>
</gene>
<dbReference type="GeneID" id="81359576"/>
<reference evidence="2" key="1">
    <citation type="submission" date="2022-11" db="EMBL/GenBank/DDBJ databases">
        <authorList>
            <person name="Petersen C."/>
        </authorList>
    </citation>
    <scope>NUCLEOTIDE SEQUENCE</scope>
    <source>
        <strain evidence="2">IBT 30761</strain>
    </source>
</reference>